<organism evidence="9 10">
    <name type="scientific">Candidatus Coprovicinus avistercoris</name>
    <dbReference type="NCBI Taxonomy" id="2840754"/>
    <lineage>
        <taxon>Bacteria</taxon>
        <taxon>Bacillati</taxon>
        <taxon>Actinomycetota</taxon>
        <taxon>Coriobacteriia</taxon>
        <taxon>Coriobacteriales</taxon>
        <taxon>Coriobacteriaceae</taxon>
        <taxon>Coriobacteriaceae incertae sedis</taxon>
        <taxon>Candidatus Coprovicinus</taxon>
    </lineage>
</organism>
<dbReference type="CDD" id="cd06261">
    <property type="entry name" value="TM_PBP2"/>
    <property type="match status" value="1"/>
</dbReference>
<dbReference type="InterPro" id="IPR000515">
    <property type="entry name" value="MetI-like"/>
</dbReference>
<evidence type="ECO:0000256" key="6">
    <source>
        <dbReference type="ARBA" id="ARBA00023136"/>
    </source>
</evidence>
<dbReference type="PROSITE" id="PS50928">
    <property type="entry name" value="ABC_TM1"/>
    <property type="match status" value="1"/>
</dbReference>
<keyword evidence="3" id="KW-1003">Cell membrane</keyword>
<dbReference type="InterPro" id="IPR045621">
    <property type="entry name" value="BPD_transp_1_N"/>
</dbReference>
<dbReference type="Pfam" id="PF00528">
    <property type="entry name" value="BPD_transp_1"/>
    <property type="match status" value="1"/>
</dbReference>
<protein>
    <submittedName>
        <fullName evidence="9">ABC transporter permease</fullName>
    </submittedName>
</protein>
<dbReference type="Gene3D" id="1.10.3720.10">
    <property type="entry name" value="MetI-like"/>
    <property type="match status" value="1"/>
</dbReference>
<dbReference type="Pfam" id="PF19300">
    <property type="entry name" value="BPD_transp_1_N"/>
    <property type="match status" value="1"/>
</dbReference>
<evidence type="ECO:0000256" key="3">
    <source>
        <dbReference type="ARBA" id="ARBA00022475"/>
    </source>
</evidence>
<dbReference type="GO" id="GO:0071916">
    <property type="term" value="F:dipeptide transmembrane transporter activity"/>
    <property type="evidence" value="ECO:0007669"/>
    <property type="project" value="TreeGrafter"/>
</dbReference>
<feature type="transmembrane region" description="Helical" evidence="7">
    <location>
        <begin position="171"/>
        <end position="192"/>
    </location>
</feature>
<feature type="transmembrane region" description="Helical" evidence="7">
    <location>
        <begin position="12"/>
        <end position="30"/>
    </location>
</feature>
<comment type="similarity">
    <text evidence="7">Belongs to the binding-protein-dependent transport system permease family.</text>
</comment>
<dbReference type="EMBL" id="DVMQ01000014">
    <property type="protein sequence ID" value="HIU24154.1"/>
    <property type="molecule type" value="Genomic_DNA"/>
</dbReference>
<evidence type="ECO:0000256" key="4">
    <source>
        <dbReference type="ARBA" id="ARBA00022692"/>
    </source>
</evidence>
<feature type="transmembrane region" description="Helical" evidence="7">
    <location>
        <begin position="134"/>
        <end position="159"/>
    </location>
</feature>
<dbReference type="PANTHER" id="PTHR43163">
    <property type="entry name" value="DIPEPTIDE TRANSPORT SYSTEM PERMEASE PROTEIN DPPB-RELATED"/>
    <property type="match status" value="1"/>
</dbReference>
<comment type="subcellular location">
    <subcellularLocation>
        <location evidence="1 7">Cell membrane</location>
        <topology evidence="1 7">Multi-pass membrane protein</topology>
    </subcellularLocation>
</comment>
<gene>
    <name evidence="9" type="ORF">IAD17_04470</name>
</gene>
<proteinExistence type="inferred from homology"/>
<dbReference type="SUPFAM" id="SSF161098">
    <property type="entry name" value="MetI-like"/>
    <property type="match status" value="1"/>
</dbReference>
<dbReference type="Proteomes" id="UP000824078">
    <property type="component" value="Unassembled WGS sequence"/>
</dbReference>
<evidence type="ECO:0000256" key="7">
    <source>
        <dbReference type="RuleBase" id="RU363032"/>
    </source>
</evidence>
<feature type="transmembrane region" description="Helical" evidence="7">
    <location>
        <begin position="278"/>
        <end position="299"/>
    </location>
</feature>
<dbReference type="PANTHER" id="PTHR43163:SF6">
    <property type="entry name" value="DIPEPTIDE TRANSPORT SYSTEM PERMEASE PROTEIN DPPB-RELATED"/>
    <property type="match status" value="1"/>
</dbReference>
<evidence type="ECO:0000313" key="10">
    <source>
        <dbReference type="Proteomes" id="UP000824078"/>
    </source>
</evidence>
<keyword evidence="5 7" id="KW-1133">Transmembrane helix</keyword>
<keyword evidence="2 7" id="KW-0813">Transport</keyword>
<evidence type="ECO:0000256" key="5">
    <source>
        <dbReference type="ARBA" id="ARBA00022989"/>
    </source>
</evidence>
<accession>A0A9D1HX59</accession>
<name>A0A9D1HX59_9ACTN</name>
<feature type="domain" description="ABC transmembrane type-1" evidence="8">
    <location>
        <begin position="95"/>
        <end position="296"/>
    </location>
</feature>
<comment type="caution">
    <text evidence="9">The sequence shown here is derived from an EMBL/GenBank/DDBJ whole genome shotgun (WGS) entry which is preliminary data.</text>
</comment>
<evidence type="ECO:0000256" key="1">
    <source>
        <dbReference type="ARBA" id="ARBA00004651"/>
    </source>
</evidence>
<keyword evidence="4 7" id="KW-0812">Transmembrane</keyword>
<dbReference type="InterPro" id="IPR035906">
    <property type="entry name" value="MetI-like_sf"/>
</dbReference>
<sequence length="311" mass="33856">MRDFLIKRILQAIGVVLCISAITFFVLNIVPGDPVRIMMGDMADETTIEQVRHSMGLDRPVPEQYINWLTNMLHGDFGTSYSQNRPVITLMGNAFAVTAQLAGWAYLFALVFGLVLGVVAAVNHGRALDRALMALSVFGISAPSFWVAIILQIVFALTLHMFPLSGVSTPIHYVLPVLALGVRYAASIARVTRTSMLEVLGQDFMRTAEAKGLGRWTVIIGHGLRNALIPIITIAGTQLGEIFTGSILIESIFSMPGMGKMLLDAINTRDLPLIQGGVMYIAIICVVVYLIVDILYAVVDPRIRLGGGEEE</sequence>
<keyword evidence="6 7" id="KW-0472">Membrane</keyword>
<reference evidence="9" key="2">
    <citation type="journal article" date="2021" name="PeerJ">
        <title>Extensive microbial diversity within the chicken gut microbiome revealed by metagenomics and culture.</title>
        <authorList>
            <person name="Gilroy R."/>
            <person name="Ravi A."/>
            <person name="Getino M."/>
            <person name="Pursley I."/>
            <person name="Horton D.L."/>
            <person name="Alikhan N.F."/>
            <person name="Baker D."/>
            <person name="Gharbi K."/>
            <person name="Hall N."/>
            <person name="Watson M."/>
            <person name="Adriaenssens E.M."/>
            <person name="Foster-Nyarko E."/>
            <person name="Jarju S."/>
            <person name="Secka A."/>
            <person name="Antonio M."/>
            <person name="Oren A."/>
            <person name="Chaudhuri R.R."/>
            <person name="La Ragione R."/>
            <person name="Hildebrand F."/>
            <person name="Pallen M.J."/>
        </authorList>
    </citation>
    <scope>NUCLEOTIDE SEQUENCE</scope>
    <source>
        <strain evidence="9">ChiHjej12B11-29160</strain>
    </source>
</reference>
<evidence type="ECO:0000256" key="2">
    <source>
        <dbReference type="ARBA" id="ARBA00022448"/>
    </source>
</evidence>
<dbReference type="GO" id="GO:0005886">
    <property type="term" value="C:plasma membrane"/>
    <property type="evidence" value="ECO:0007669"/>
    <property type="project" value="UniProtKB-SubCell"/>
</dbReference>
<evidence type="ECO:0000313" key="9">
    <source>
        <dbReference type="EMBL" id="HIU24154.1"/>
    </source>
</evidence>
<reference evidence="9" key="1">
    <citation type="submission" date="2020-10" db="EMBL/GenBank/DDBJ databases">
        <authorList>
            <person name="Gilroy R."/>
        </authorList>
    </citation>
    <scope>NUCLEOTIDE SEQUENCE</scope>
    <source>
        <strain evidence="9">ChiHjej12B11-29160</strain>
    </source>
</reference>
<evidence type="ECO:0000259" key="8">
    <source>
        <dbReference type="PROSITE" id="PS50928"/>
    </source>
</evidence>
<dbReference type="AlphaFoldDB" id="A0A9D1HX59"/>
<feature type="transmembrane region" description="Helical" evidence="7">
    <location>
        <begin position="101"/>
        <end position="122"/>
    </location>
</feature>